<evidence type="ECO:0000256" key="7">
    <source>
        <dbReference type="PROSITE-ProRule" id="PRU00146"/>
    </source>
</evidence>
<feature type="compositionally biased region" description="Basic and acidic residues" evidence="8">
    <location>
        <begin position="753"/>
        <end position="762"/>
    </location>
</feature>
<dbReference type="Pfam" id="PF00628">
    <property type="entry name" value="PHD"/>
    <property type="match status" value="1"/>
</dbReference>
<evidence type="ECO:0000313" key="13">
    <source>
        <dbReference type="EMBL" id="KAG7193550.1"/>
    </source>
</evidence>
<dbReference type="Pfam" id="PF02375">
    <property type="entry name" value="JmjN"/>
    <property type="match status" value="1"/>
</dbReference>
<feature type="compositionally biased region" description="Basic and acidic residues" evidence="8">
    <location>
        <begin position="736"/>
        <end position="745"/>
    </location>
</feature>
<dbReference type="Pfam" id="PF02373">
    <property type="entry name" value="JmjC"/>
    <property type="match status" value="1"/>
</dbReference>
<evidence type="ECO:0000259" key="9">
    <source>
        <dbReference type="PROSITE" id="PS50016"/>
    </source>
</evidence>
<reference evidence="13" key="1">
    <citation type="submission" date="2021-03" db="EMBL/GenBank/DDBJ databases">
        <authorList>
            <person name="Palmer J.M."/>
        </authorList>
    </citation>
    <scope>NUCLEOTIDE SEQUENCE</scope>
    <source>
        <strain evidence="13">ARV_011</strain>
    </source>
</reference>
<dbReference type="GO" id="GO:0034647">
    <property type="term" value="F:histone H3K4me/H3K4me2/H3K4me3 demethylase activity"/>
    <property type="evidence" value="ECO:0007669"/>
    <property type="project" value="TreeGrafter"/>
</dbReference>
<dbReference type="InterPro" id="IPR019787">
    <property type="entry name" value="Znf_PHD-finger"/>
</dbReference>
<dbReference type="InterPro" id="IPR036431">
    <property type="entry name" value="ARID_dom_sf"/>
</dbReference>
<dbReference type="Gene3D" id="3.30.40.10">
    <property type="entry name" value="Zinc/RING finger domain, C3HC4 (zinc finger)"/>
    <property type="match status" value="1"/>
</dbReference>
<keyword evidence="2" id="KW-0479">Metal-binding</keyword>
<dbReference type="Gene3D" id="2.60.120.650">
    <property type="entry name" value="Cupin"/>
    <property type="match status" value="2"/>
</dbReference>
<dbReference type="EMBL" id="JAHMUF010000011">
    <property type="protein sequence ID" value="KAG7193550.1"/>
    <property type="molecule type" value="Genomic_DNA"/>
</dbReference>
<dbReference type="PANTHER" id="PTHR10694">
    <property type="entry name" value="LYSINE-SPECIFIC DEMETHYLASE"/>
    <property type="match status" value="1"/>
</dbReference>
<keyword evidence="14" id="KW-1185">Reference proteome</keyword>
<comment type="caution">
    <text evidence="13">The sequence shown here is derived from an EMBL/GenBank/DDBJ whole genome shotgun (WGS) entry which is preliminary data.</text>
</comment>
<evidence type="ECO:0000259" key="10">
    <source>
        <dbReference type="PROSITE" id="PS51011"/>
    </source>
</evidence>
<gene>
    <name evidence="13" type="ORF">KQ657_000619</name>
</gene>
<dbReference type="GO" id="GO:0006355">
    <property type="term" value="P:regulation of DNA-templated transcription"/>
    <property type="evidence" value="ECO:0007669"/>
    <property type="project" value="TreeGrafter"/>
</dbReference>
<dbReference type="AlphaFoldDB" id="A0A9P7V9J9"/>
<keyword evidence="4" id="KW-0862">Zinc</keyword>
<dbReference type="PROSITE" id="PS51184">
    <property type="entry name" value="JMJC"/>
    <property type="match status" value="1"/>
</dbReference>
<keyword evidence="3 7" id="KW-0863">Zinc-finger</keyword>
<dbReference type="GO" id="GO:0005634">
    <property type="term" value="C:nucleus"/>
    <property type="evidence" value="ECO:0007669"/>
    <property type="project" value="UniProtKB-SubCell"/>
</dbReference>
<dbReference type="GO" id="GO:0008270">
    <property type="term" value="F:zinc ion binding"/>
    <property type="evidence" value="ECO:0007669"/>
    <property type="project" value="UniProtKB-KW"/>
</dbReference>
<dbReference type="OrthoDB" id="1678912at2759"/>
<evidence type="ECO:0000256" key="1">
    <source>
        <dbReference type="ARBA" id="ARBA00004123"/>
    </source>
</evidence>
<evidence type="ECO:0000313" key="14">
    <source>
        <dbReference type="Proteomes" id="UP000790833"/>
    </source>
</evidence>
<dbReference type="SMART" id="SM00545">
    <property type="entry name" value="JmjN"/>
    <property type="match status" value="1"/>
</dbReference>
<feature type="compositionally biased region" description="Basic and acidic residues" evidence="8">
    <location>
        <begin position="1"/>
        <end position="13"/>
    </location>
</feature>
<evidence type="ECO:0000256" key="6">
    <source>
        <dbReference type="ARBA" id="ARBA00023242"/>
    </source>
</evidence>
<name>A0A9P7V9J9_9ASCO</name>
<keyword evidence="5" id="KW-0408">Iron</keyword>
<dbReference type="Proteomes" id="UP000790833">
    <property type="component" value="Unassembled WGS sequence"/>
</dbReference>
<dbReference type="SMART" id="SM00249">
    <property type="entry name" value="PHD"/>
    <property type="match status" value="1"/>
</dbReference>
<dbReference type="PROSITE" id="PS51011">
    <property type="entry name" value="ARID"/>
    <property type="match status" value="1"/>
</dbReference>
<dbReference type="InterPro" id="IPR001606">
    <property type="entry name" value="ARID_dom"/>
</dbReference>
<evidence type="ECO:0000256" key="8">
    <source>
        <dbReference type="SAM" id="MobiDB-lite"/>
    </source>
</evidence>
<feature type="region of interest" description="Disordered" evidence="8">
    <location>
        <begin position="1"/>
        <end position="28"/>
    </location>
</feature>
<feature type="domain" description="JmjN" evidence="11">
    <location>
        <begin position="40"/>
        <end position="83"/>
    </location>
</feature>
<keyword evidence="6" id="KW-0539">Nucleus</keyword>
<feature type="region of interest" description="Disordered" evidence="8">
    <location>
        <begin position="736"/>
        <end position="777"/>
    </location>
</feature>
<dbReference type="SMART" id="SM00558">
    <property type="entry name" value="JmjC"/>
    <property type="match status" value="1"/>
</dbReference>
<dbReference type="InterPro" id="IPR013083">
    <property type="entry name" value="Znf_RING/FYVE/PHD"/>
</dbReference>
<proteinExistence type="predicted"/>
<dbReference type="InterPro" id="IPR011011">
    <property type="entry name" value="Znf_FYVE_PHD"/>
</dbReference>
<dbReference type="GO" id="GO:0003677">
    <property type="term" value="F:DNA binding"/>
    <property type="evidence" value="ECO:0007669"/>
    <property type="project" value="InterPro"/>
</dbReference>
<evidence type="ECO:0000256" key="5">
    <source>
        <dbReference type="ARBA" id="ARBA00023004"/>
    </source>
</evidence>
<evidence type="ECO:0000256" key="4">
    <source>
        <dbReference type="ARBA" id="ARBA00022833"/>
    </source>
</evidence>
<dbReference type="GO" id="GO:0000785">
    <property type="term" value="C:chromatin"/>
    <property type="evidence" value="ECO:0007669"/>
    <property type="project" value="TreeGrafter"/>
</dbReference>
<dbReference type="PROSITE" id="PS01359">
    <property type="entry name" value="ZF_PHD_1"/>
    <property type="match status" value="1"/>
</dbReference>
<dbReference type="PROSITE" id="PS51183">
    <property type="entry name" value="JMJN"/>
    <property type="match status" value="1"/>
</dbReference>
<dbReference type="SUPFAM" id="SSF46774">
    <property type="entry name" value="ARID-like"/>
    <property type="match status" value="1"/>
</dbReference>
<dbReference type="SUPFAM" id="SSF51197">
    <property type="entry name" value="Clavaminate synthase-like"/>
    <property type="match status" value="1"/>
</dbReference>
<dbReference type="InterPro" id="IPR001965">
    <property type="entry name" value="Znf_PHD"/>
</dbReference>
<evidence type="ECO:0000259" key="11">
    <source>
        <dbReference type="PROSITE" id="PS51183"/>
    </source>
</evidence>
<dbReference type="PROSITE" id="PS50016">
    <property type="entry name" value="ZF_PHD_2"/>
    <property type="match status" value="1"/>
</dbReference>
<evidence type="ECO:0000256" key="2">
    <source>
        <dbReference type="ARBA" id="ARBA00022723"/>
    </source>
</evidence>
<evidence type="ECO:0000256" key="3">
    <source>
        <dbReference type="ARBA" id="ARBA00022771"/>
    </source>
</evidence>
<protein>
    <submittedName>
        <fullName evidence="13">Uncharacterized protein</fullName>
    </submittedName>
</protein>
<sequence length="868" mass="99591">MSEGSSRLEDPKIKKVKRSQSSSNGKVTCNKFDKSKLQPCPILRPTIKEFSNPIAYLSRPDIAQLGSQFGIVKVVPPVGWQAPFSISKQFKFHTRFQKLSELGIISRSRKFFTDNLNRYLKMHNQPKVRCYINCRNGKRVHYYDLYLAVQKLGVNLEHLNDRHWKSLCQTLEVDVSMAQLLKYEYNSKIKAYSHFLSSCSLDTFIDEDGERPQDFESQNDSDYIRSDDDDDDDDDKVTDDHCVVCHKNDNPARTLLCDNCDDAYHMYCLEPPLKVIPENDWFCKRCLVGDGAYGFEENTDHKYTITEFIDNCVAFEKQFISNHNNNQPLTIDSIEEKFWHFVNLQRSDITVEYGADIHHMKQGEISGFPMAEKGDLMNPLSCSYVDHPFNLTKLLYASGSLLNHIKKTISGMTIPWIYIGSLLLTFCWHVEDHYTLSANYCHFGATKKWYGIPSYHATKFEALMKDCAPDLFQRQPDLLHQLVSLLSPMTLVDHGIDVVYCDQNPNEYVITYPKVYHAGFNCGFNFNEAVNFTMDSWLPFGEDAIKNYKDIRKENVFDHFKLLENILRDCMRHPQQYSTKGEFIQGCLRSFEEYIDTQILLSGNLIKSGVVRERYVKPEQDEANEYSETDDEPTCGVCRTCISYQYCLVDNRLHNFGAVAQLLGRNDQLLTPDNTPKEMIANRDNMGVVTELSSSQRLHEVITSDPYYDLEQGVVKGKLCVMREYDALIESAKRSAEDLEKENARSKRRKSRRLEQRLKESDTTVGARDGATNATSASVAAAGTTDIKLEQVDPPLMSSVRPGNLFRASTLKLLNEHDTFKVCVECLTNLHNDGVINELPVGSKIVEERSLRHIKQLNHTIKTMNIWG</sequence>
<organism evidence="13 14">
    <name type="scientific">Scheffersomyces spartinae</name>
    <dbReference type="NCBI Taxonomy" id="45513"/>
    <lineage>
        <taxon>Eukaryota</taxon>
        <taxon>Fungi</taxon>
        <taxon>Dikarya</taxon>
        <taxon>Ascomycota</taxon>
        <taxon>Saccharomycotina</taxon>
        <taxon>Pichiomycetes</taxon>
        <taxon>Debaryomycetaceae</taxon>
        <taxon>Scheffersomyces</taxon>
    </lineage>
</organism>
<comment type="subcellular location">
    <subcellularLocation>
        <location evidence="1">Nucleus</location>
    </subcellularLocation>
</comment>
<dbReference type="InterPro" id="IPR019786">
    <property type="entry name" value="Zinc_finger_PHD-type_CS"/>
</dbReference>
<dbReference type="InterPro" id="IPR003347">
    <property type="entry name" value="JmjC_dom"/>
</dbReference>
<feature type="region of interest" description="Disordered" evidence="8">
    <location>
        <begin position="209"/>
        <end position="234"/>
    </location>
</feature>
<dbReference type="CDD" id="cd15543">
    <property type="entry name" value="PHD_RSF1"/>
    <property type="match status" value="1"/>
</dbReference>
<dbReference type="SUPFAM" id="SSF57903">
    <property type="entry name" value="FYVE/PHD zinc finger"/>
    <property type="match status" value="1"/>
</dbReference>
<evidence type="ECO:0000259" key="12">
    <source>
        <dbReference type="PROSITE" id="PS51184"/>
    </source>
</evidence>
<dbReference type="RefSeq" id="XP_043049098.1">
    <property type="nucleotide sequence ID" value="XM_043191455.1"/>
</dbReference>
<feature type="domain" description="ARID" evidence="10">
    <location>
        <begin position="106"/>
        <end position="197"/>
    </location>
</feature>
<dbReference type="InterPro" id="IPR003349">
    <property type="entry name" value="JmjN"/>
</dbReference>
<feature type="domain" description="PHD-type" evidence="9">
    <location>
        <begin position="239"/>
        <end position="289"/>
    </location>
</feature>
<accession>A0A9P7V9J9</accession>
<dbReference type="GeneID" id="66113993"/>
<feature type="domain" description="JmjC" evidence="12">
    <location>
        <begin position="383"/>
        <end position="549"/>
    </location>
</feature>
<dbReference type="PANTHER" id="PTHR10694:SF33">
    <property type="entry name" value="LYSINE-SPECIFIC DEMETHYLASE 5"/>
    <property type="match status" value="1"/>
</dbReference>